<keyword evidence="2" id="KW-1185">Reference proteome</keyword>
<comment type="caution">
    <text evidence="1">The sequence shown here is derived from an EMBL/GenBank/DDBJ whole genome shotgun (WGS) entry which is preliminary data.</text>
</comment>
<dbReference type="EMBL" id="VSRR010055069">
    <property type="protein sequence ID" value="MPC80812.1"/>
    <property type="molecule type" value="Genomic_DNA"/>
</dbReference>
<proteinExistence type="predicted"/>
<protein>
    <submittedName>
        <fullName evidence="1">Uncharacterized protein</fullName>
    </submittedName>
</protein>
<dbReference type="Proteomes" id="UP000324222">
    <property type="component" value="Unassembled WGS sequence"/>
</dbReference>
<dbReference type="AlphaFoldDB" id="A0A5B7IAL4"/>
<evidence type="ECO:0000313" key="1">
    <source>
        <dbReference type="EMBL" id="MPC80812.1"/>
    </source>
</evidence>
<evidence type="ECO:0000313" key="2">
    <source>
        <dbReference type="Proteomes" id="UP000324222"/>
    </source>
</evidence>
<sequence>MEETRTDPPAEVTDVLIKRGFKVRLL</sequence>
<organism evidence="1 2">
    <name type="scientific">Portunus trituberculatus</name>
    <name type="common">Swimming crab</name>
    <name type="synonym">Neptunus trituberculatus</name>
    <dbReference type="NCBI Taxonomy" id="210409"/>
    <lineage>
        <taxon>Eukaryota</taxon>
        <taxon>Metazoa</taxon>
        <taxon>Ecdysozoa</taxon>
        <taxon>Arthropoda</taxon>
        <taxon>Crustacea</taxon>
        <taxon>Multicrustacea</taxon>
        <taxon>Malacostraca</taxon>
        <taxon>Eumalacostraca</taxon>
        <taxon>Eucarida</taxon>
        <taxon>Decapoda</taxon>
        <taxon>Pleocyemata</taxon>
        <taxon>Brachyura</taxon>
        <taxon>Eubrachyura</taxon>
        <taxon>Portunoidea</taxon>
        <taxon>Portunidae</taxon>
        <taxon>Portuninae</taxon>
        <taxon>Portunus</taxon>
    </lineage>
</organism>
<accession>A0A5B7IAL4</accession>
<reference evidence="1 2" key="1">
    <citation type="submission" date="2019-05" db="EMBL/GenBank/DDBJ databases">
        <title>Another draft genome of Portunus trituberculatus and its Hox gene families provides insights of decapod evolution.</title>
        <authorList>
            <person name="Jeong J.-H."/>
            <person name="Song I."/>
            <person name="Kim S."/>
            <person name="Choi T."/>
            <person name="Kim D."/>
            <person name="Ryu S."/>
            <person name="Kim W."/>
        </authorList>
    </citation>
    <scope>NUCLEOTIDE SEQUENCE [LARGE SCALE GENOMIC DNA]</scope>
    <source>
        <tissue evidence="1">Muscle</tissue>
    </source>
</reference>
<gene>
    <name evidence="1" type="ORF">E2C01_075405</name>
</gene>
<name>A0A5B7IAL4_PORTR</name>